<comment type="caution">
    <text evidence="11">The sequence shown here is derived from an EMBL/GenBank/DDBJ whole genome shotgun (WGS) entry which is preliminary data.</text>
</comment>
<dbReference type="GO" id="GO:0005886">
    <property type="term" value="C:plasma membrane"/>
    <property type="evidence" value="ECO:0007669"/>
    <property type="project" value="TreeGrafter"/>
</dbReference>
<dbReference type="SUPFAM" id="SSF56601">
    <property type="entry name" value="beta-lactamase/transpeptidase-like"/>
    <property type="match status" value="1"/>
</dbReference>
<evidence type="ECO:0000256" key="5">
    <source>
        <dbReference type="ARBA" id="ARBA00022801"/>
    </source>
</evidence>
<dbReference type="PANTHER" id="PTHR30627:SF6">
    <property type="entry name" value="BETA-LACTAMASE YBXI-RELATED"/>
    <property type="match status" value="1"/>
</dbReference>
<proteinExistence type="inferred from homology"/>
<dbReference type="Gene3D" id="3.40.710.10">
    <property type="entry name" value="DD-peptidase/beta-lactamase superfamily"/>
    <property type="match status" value="1"/>
</dbReference>
<evidence type="ECO:0000256" key="9">
    <source>
        <dbReference type="SAM" id="SignalP"/>
    </source>
</evidence>
<protein>
    <recommendedName>
        <fullName evidence="3 8">Beta-lactamase</fullName>
        <ecNumber evidence="3 8">3.5.2.6</ecNumber>
    </recommendedName>
</protein>
<evidence type="ECO:0000259" key="10">
    <source>
        <dbReference type="Pfam" id="PF00905"/>
    </source>
</evidence>
<dbReference type="GO" id="GO:0017001">
    <property type="term" value="P:antibiotic catabolic process"/>
    <property type="evidence" value="ECO:0007669"/>
    <property type="project" value="InterPro"/>
</dbReference>
<dbReference type="GO" id="GO:0008658">
    <property type="term" value="F:penicillin binding"/>
    <property type="evidence" value="ECO:0007669"/>
    <property type="project" value="InterPro"/>
</dbReference>
<comment type="similarity">
    <text evidence="2 8">Belongs to the class-D beta-lactamase family.</text>
</comment>
<feature type="active site" description="Acyl-ester intermediate" evidence="7">
    <location>
        <position position="68"/>
    </location>
</feature>
<evidence type="ECO:0000313" key="13">
    <source>
        <dbReference type="Proteomes" id="UP000285951"/>
    </source>
</evidence>
<dbReference type="EMBL" id="WOTW01000025">
    <property type="protein sequence ID" value="MUP38482.1"/>
    <property type="molecule type" value="Genomic_DNA"/>
</dbReference>
<dbReference type="EC" id="3.5.2.6" evidence="3 8"/>
<evidence type="ECO:0000313" key="14">
    <source>
        <dbReference type="Proteomes" id="UP000462449"/>
    </source>
</evidence>
<evidence type="ECO:0000313" key="12">
    <source>
        <dbReference type="EMBL" id="MVB07687.1"/>
    </source>
</evidence>
<dbReference type="InterPro" id="IPR001460">
    <property type="entry name" value="PCN-bd_Tpept"/>
</dbReference>
<dbReference type="InterPro" id="IPR002137">
    <property type="entry name" value="Beta-lactam_class-D_AS"/>
</dbReference>
<dbReference type="GO" id="GO:0046677">
    <property type="term" value="P:response to antibiotic"/>
    <property type="evidence" value="ECO:0007669"/>
    <property type="project" value="UniProtKB-UniRule"/>
</dbReference>
<accession>A0A7M4D753</accession>
<dbReference type="Proteomes" id="UP000462449">
    <property type="component" value="Unassembled WGS sequence"/>
</dbReference>
<evidence type="ECO:0000256" key="8">
    <source>
        <dbReference type="RuleBase" id="RU361140"/>
    </source>
</evidence>
<evidence type="ECO:0000256" key="2">
    <source>
        <dbReference type="ARBA" id="ARBA00007898"/>
    </source>
</evidence>
<evidence type="ECO:0000256" key="4">
    <source>
        <dbReference type="ARBA" id="ARBA00022729"/>
    </source>
</evidence>
<evidence type="ECO:0000256" key="6">
    <source>
        <dbReference type="ARBA" id="ARBA00023251"/>
    </source>
</evidence>
<keyword evidence="6 8" id="KW-0046">Antibiotic resistance</keyword>
<feature type="chain" id="PRO_5029880330" description="Beta-lactamase" evidence="9">
    <location>
        <begin position="21"/>
        <end position="263"/>
    </location>
</feature>
<reference evidence="12 13" key="1">
    <citation type="submission" date="2019-11" db="EMBL/GenBank/DDBJ databases">
        <title>Draft genome sequence of Labilibaculum sp. strain SYP isolated from Black Sea.</title>
        <authorList>
            <person name="Yadav S."/>
            <person name="Villanueva L."/>
        </authorList>
    </citation>
    <scope>NUCLEOTIDE SEQUENCE [LARGE SCALE GENOMIC DNA]</scope>
    <source>
        <strain evidence="12 13">44</strain>
    </source>
</reference>
<feature type="modified residue" description="N6-carboxylysine" evidence="7">
    <location>
        <position position="71"/>
    </location>
</feature>
<dbReference type="PROSITE" id="PS00337">
    <property type="entry name" value="BETA_LACTAMASE_D"/>
    <property type="match status" value="1"/>
</dbReference>
<dbReference type="RefSeq" id="WP_156196109.1">
    <property type="nucleotide sequence ID" value="NZ_QTZN02000025.1"/>
</dbReference>
<dbReference type="AlphaFoldDB" id="A0A7M4D753"/>
<organism evidence="11 14">
    <name type="scientific">Labilibaculum euxinus</name>
    <dbReference type="NCBI Taxonomy" id="2686357"/>
    <lineage>
        <taxon>Bacteria</taxon>
        <taxon>Pseudomonadati</taxon>
        <taxon>Bacteroidota</taxon>
        <taxon>Bacteroidia</taxon>
        <taxon>Marinilabiliales</taxon>
        <taxon>Marinifilaceae</taxon>
        <taxon>Labilibaculum</taxon>
    </lineage>
</organism>
<dbReference type="GO" id="GO:0071555">
    <property type="term" value="P:cell wall organization"/>
    <property type="evidence" value="ECO:0007669"/>
    <property type="project" value="TreeGrafter"/>
</dbReference>
<name>A0A7M4D753_9BACT</name>
<dbReference type="InterPro" id="IPR012338">
    <property type="entry name" value="Beta-lactam/transpept-like"/>
</dbReference>
<reference evidence="11 14" key="2">
    <citation type="submission" date="2019-12" db="EMBL/GenBank/DDBJ databases">
        <title>Draft genome sequence of Labilibaculum sp. strain 44 isolated from deep waters of Black Sea.</title>
        <authorList>
            <person name="Yadav S."/>
            <person name="Villanueva L."/>
        </authorList>
    </citation>
    <scope>NUCLEOTIDE SEQUENCE [LARGE SCALE GENOMIC DNA]</scope>
    <source>
        <strain evidence="11 14">44</strain>
    </source>
</reference>
<dbReference type="GO" id="GO:0008800">
    <property type="term" value="F:beta-lactamase activity"/>
    <property type="evidence" value="ECO:0007669"/>
    <property type="project" value="UniProtKB-UniRule"/>
</dbReference>
<comment type="catalytic activity">
    <reaction evidence="1 8">
        <text>a beta-lactam + H2O = a substituted beta-amino acid</text>
        <dbReference type="Rhea" id="RHEA:20401"/>
        <dbReference type="ChEBI" id="CHEBI:15377"/>
        <dbReference type="ChEBI" id="CHEBI:35627"/>
        <dbReference type="ChEBI" id="CHEBI:140347"/>
        <dbReference type="EC" id="3.5.2.6"/>
    </reaction>
</comment>
<keyword evidence="4 9" id="KW-0732">Signal</keyword>
<evidence type="ECO:0000313" key="11">
    <source>
        <dbReference type="EMBL" id="MUP38482.1"/>
    </source>
</evidence>
<dbReference type="Proteomes" id="UP000285951">
    <property type="component" value="Unassembled WGS sequence"/>
</dbReference>
<evidence type="ECO:0000256" key="1">
    <source>
        <dbReference type="ARBA" id="ARBA00001526"/>
    </source>
</evidence>
<dbReference type="OrthoDB" id="9762883at2"/>
<dbReference type="PANTHER" id="PTHR30627">
    <property type="entry name" value="PEPTIDOGLYCAN D,D-TRANSPEPTIDASE"/>
    <property type="match status" value="1"/>
</dbReference>
<evidence type="ECO:0000256" key="7">
    <source>
        <dbReference type="PIRSR" id="PIRSR602137-50"/>
    </source>
</evidence>
<dbReference type="InterPro" id="IPR050515">
    <property type="entry name" value="Beta-lactam/transpept"/>
</dbReference>
<feature type="signal peptide" evidence="9">
    <location>
        <begin position="1"/>
        <end position="20"/>
    </location>
</feature>
<dbReference type="NCBIfam" id="NF012161">
    <property type="entry name" value="bla_class_D_main"/>
    <property type="match status" value="1"/>
</dbReference>
<evidence type="ECO:0000256" key="3">
    <source>
        <dbReference type="ARBA" id="ARBA00012865"/>
    </source>
</evidence>
<dbReference type="Pfam" id="PF00905">
    <property type="entry name" value="Transpeptidase"/>
    <property type="match status" value="1"/>
</dbReference>
<feature type="domain" description="Penicillin-binding protein transpeptidase" evidence="10">
    <location>
        <begin position="54"/>
        <end position="257"/>
    </location>
</feature>
<gene>
    <name evidence="11" type="primary">blaOXA</name>
    <name evidence="12" type="ORF">DWB62_011720</name>
    <name evidence="11" type="ORF">GNY23_11720</name>
</gene>
<keyword evidence="13" id="KW-1185">Reference proteome</keyword>
<sequence length="263" mass="30501">MKKTLLLTLIILIYISTINAQNENLTEKWSSVFNTKNINGTFILFDISSGKSKVYNTARCDSAYMPASTFKILNSLISLETNAINSVDDTIKWNGVDYGWDKWNKNQTMRTAMPLSCVWFYQELARRVGIIDMQKWIDSVGYGNTKMGGQIDNFWLEGDLRISAKEQVEFIERLIKNELPFSVKNQELVKEIMVTDSTENYVLHSKTGWALRIENQIGWFVGYVETKDNTWIFALNLDIKTKEDSKWRKQITYEILKEEGIIN</sequence>
<dbReference type="EMBL" id="QTZN02000025">
    <property type="protein sequence ID" value="MVB07687.1"/>
    <property type="molecule type" value="Genomic_DNA"/>
</dbReference>
<keyword evidence="5 8" id="KW-0378">Hydrolase</keyword>